<feature type="region of interest" description="Disordered" evidence="1">
    <location>
        <begin position="1"/>
        <end position="419"/>
    </location>
</feature>
<feature type="compositionally biased region" description="Low complexity" evidence="1">
    <location>
        <begin position="130"/>
        <end position="140"/>
    </location>
</feature>
<accession>S3DFC7</accession>
<dbReference type="HOGENOM" id="CLU_606975_0_0_1"/>
<feature type="compositionally biased region" description="Basic residues" evidence="1">
    <location>
        <begin position="250"/>
        <end position="267"/>
    </location>
</feature>
<proteinExistence type="predicted"/>
<gene>
    <name evidence="2" type="ORF">GLAREA_09290</name>
</gene>
<feature type="compositionally biased region" description="Polar residues" evidence="1">
    <location>
        <begin position="105"/>
        <end position="122"/>
    </location>
</feature>
<dbReference type="RefSeq" id="XP_008076442.1">
    <property type="nucleotide sequence ID" value="XM_008078251.1"/>
</dbReference>
<feature type="compositionally biased region" description="Polar residues" evidence="1">
    <location>
        <begin position="62"/>
        <end position="85"/>
    </location>
</feature>
<keyword evidence="3" id="KW-1185">Reference proteome</keyword>
<dbReference type="Proteomes" id="UP000016922">
    <property type="component" value="Unassembled WGS sequence"/>
</dbReference>
<dbReference type="KEGG" id="glz:GLAREA_09290"/>
<dbReference type="GeneID" id="19468338"/>
<evidence type="ECO:0000256" key="1">
    <source>
        <dbReference type="SAM" id="MobiDB-lite"/>
    </source>
</evidence>
<feature type="compositionally biased region" description="Basic and acidic residues" evidence="1">
    <location>
        <begin position="349"/>
        <end position="373"/>
    </location>
</feature>
<feature type="compositionally biased region" description="Basic and acidic residues" evidence="1">
    <location>
        <begin position="293"/>
        <end position="305"/>
    </location>
</feature>
<dbReference type="EMBL" id="KE145352">
    <property type="protein sequence ID" value="EPE37127.1"/>
    <property type="molecule type" value="Genomic_DNA"/>
</dbReference>
<reference evidence="2 3" key="1">
    <citation type="journal article" date="2013" name="BMC Genomics">
        <title>Genomics-driven discovery of the pneumocandin biosynthetic gene cluster in the fungus Glarea lozoyensis.</title>
        <authorList>
            <person name="Chen L."/>
            <person name="Yue Q."/>
            <person name="Zhang X."/>
            <person name="Xiang M."/>
            <person name="Wang C."/>
            <person name="Li S."/>
            <person name="Che Y."/>
            <person name="Ortiz-Lopez F.J."/>
            <person name="Bills G.F."/>
            <person name="Liu X."/>
            <person name="An Z."/>
        </authorList>
    </citation>
    <scope>NUCLEOTIDE SEQUENCE [LARGE SCALE GENOMIC DNA]</scope>
    <source>
        <strain evidence="3">ATCC 20868 / MF5171</strain>
    </source>
</reference>
<dbReference type="AlphaFoldDB" id="S3DFC7"/>
<feature type="compositionally biased region" description="Basic and acidic residues" evidence="1">
    <location>
        <begin position="314"/>
        <end position="332"/>
    </location>
</feature>
<name>S3DFC7_GLAL2</name>
<feature type="compositionally biased region" description="Basic and acidic residues" evidence="1">
    <location>
        <begin position="88"/>
        <end position="103"/>
    </location>
</feature>
<organism evidence="2 3">
    <name type="scientific">Glarea lozoyensis (strain ATCC 20868 / MF5171)</name>
    <dbReference type="NCBI Taxonomy" id="1116229"/>
    <lineage>
        <taxon>Eukaryota</taxon>
        <taxon>Fungi</taxon>
        <taxon>Dikarya</taxon>
        <taxon>Ascomycota</taxon>
        <taxon>Pezizomycotina</taxon>
        <taxon>Leotiomycetes</taxon>
        <taxon>Helotiales</taxon>
        <taxon>Helotiaceae</taxon>
        <taxon>Glarea</taxon>
    </lineage>
</organism>
<feature type="compositionally biased region" description="Polar residues" evidence="1">
    <location>
        <begin position="185"/>
        <end position="199"/>
    </location>
</feature>
<sequence>MDRNNHNSSKKGSREPLQNHPATGGQELNARTLQDSGLSSRQALLDPSFQPPPNYLMVAGRNGSSSQTSPWERSRNSQGSSNYPNELTGKRSGVDNFSLRDDYETSQNLRDNHQSRISSSSYVARASVEPQNNGQSQSSSGPPPPNATTYQPSQRKRSVFSPEPDDFAGVSGHQRFWDSHKRVRQNNLTGTESGDSSLSWLDPLLRNDSTPPGHGDRHQTRNETGGGSLSQPTQSVPPFPEGEPCDRFSQRPKPKAPHREHPYHHGPPRNPKSEVIAPRRPSNHLPQPLPTEAHYDDLEAAEQRLRSRQPFTIEYHRLGEHGKQKRDGWFEKDYDDDEHGATGQYLIDEYNKDSGTERDAKWRREHADRELNRRLGQTQDAFGHRKEKSLSYGRLRTPTERSQDSRGAKQYAQHNLNKELRDRCRQAGLWDYESEIKDPWHKKGSDEGKHE</sequence>
<feature type="compositionally biased region" description="Polar residues" evidence="1">
    <location>
        <begin position="29"/>
        <end position="42"/>
    </location>
</feature>
<evidence type="ECO:0000313" key="2">
    <source>
        <dbReference type="EMBL" id="EPE37127.1"/>
    </source>
</evidence>
<evidence type="ECO:0000313" key="3">
    <source>
        <dbReference type="Proteomes" id="UP000016922"/>
    </source>
</evidence>
<feature type="compositionally biased region" description="Basic and acidic residues" evidence="1">
    <location>
        <begin position="397"/>
        <end position="407"/>
    </location>
</feature>
<protein>
    <submittedName>
        <fullName evidence="2">Uncharacterized protein</fullName>
    </submittedName>
</protein>